<evidence type="ECO:0000256" key="1">
    <source>
        <dbReference type="SAM" id="MobiDB-lite"/>
    </source>
</evidence>
<feature type="transmembrane region" description="Helical" evidence="2">
    <location>
        <begin position="40"/>
        <end position="64"/>
    </location>
</feature>
<feature type="transmembrane region" description="Helical" evidence="2">
    <location>
        <begin position="166"/>
        <end position="185"/>
    </location>
</feature>
<accession>A0A381SNU4</accession>
<dbReference type="PROSITE" id="PS50850">
    <property type="entry name" value="MFS"/>
    <property type="match status" value="1"/>
</dbReference>
<dbReference type="CDD" id="cd06174">
    <property type="entry name" value="MFS"/>
    <property type="match status" value="1"/>
</dbReference>
<dbReference type="PANTHER" id="PTHR23523:SF2">
    <property type="entry name" value="2-NITROIMIDAZOLE TRANSPORTER"/>
    <property type="match status" value="1"/>
</dbReference>
<dbReference type="EMBL" id="UINC01003285">
    <property type="protein sequence ID" value="SVA04978.1"/>
    <property type="molecule type" value="Genomic_DNA"/>
</dbReference>
<organism evidence="4">
    <name type="scientific">marine metagenome</name>
    <dbReference type="NCBI Taxonomy" id="408172"/>
    <lineage>
        <taxon>unclassified sequences</taxon>
        <taxon>metagenomes</taxon>
        <taxon>ecological metagenomes</taxon>
    </lineage>
</organism>
<feature type="transmembrane region" description="Helical" evidence="2">
    <location>
        <begin position="282"/>
        <end position="303"/>
    </location>
</feature>
<proteinExistence type="predicted"/>
<feature type="transmembrane region" description="Helical" evidence="2">
    <location>
        <begin position="197"/>
        <end position="218"/>
    </location>
</feature>
<dbReference type="InterPro" id="IPR036259">
    <property type="entry name" value="MFS_trans_sf"/>
</dbReference>
<keyword evidence="2" id="KW-0472">Membrane</keyword>
<keyword evidence="2" id="KW-1133">Transmembrane helix</keyword>
<dbReference type="Gene3D" id="1.20.1250.20">
    <property type="entry name" value="MFS general substrate transporter like domains"/>
    <property type="match status" value="2"/>
</dbReference>
<evidence type="ECO:0000259" key="3">
    <source>
        <dbReference type="PROSITE" id="PS50850"/>
    </source>
</evidence>
<feature type="region of interest" description="Disordered" evidence="1">
    <location>
        <begin position="1"/>
        <end position="21"/>
    </location>
</feature>
<reference evidence="4" key="1">
    <citation type="submission" date="2018-05" db="EMBL/GenBank/DDBJ databases">
        <authorList>
            <person name="Lanie J.A."/>
            <person name="Ng W.-L."/>
            <person name="Kazmierczak K.M."/>
            <person name="Andrzejewski T.M."/>
            <person name="Davidsen T.M."/>
            <person name="Wayne K.J."/>
            <person name="Tettelin H."/>
            <person name="Glass J.I."/>
            <person name="Rusch D."/>
            <person name="Podicherti R."/>
            <person name="Tsui H.-C.T."/>
            <person name="Winkler M.E."/>
        </authorList>
    </citation>
    <scope>NUCLEOTIDE SEQUENCE</scope>
</reference>
<feature type="transmembrane region" description="Helical" evidence="2">
    <location>
        <begin position="108"/>
        <end position="126"/>
    </location>
</feature>
<evidence type="ECO:0000313" key="4">
    <source>
        <dbReference type="EMBL" id="SVA04978.1"/>
    </source>
</evidence>
<dbReference type="InterPro" id="IPR011701">
    <property type="entry name" value="MFS"/>
</dbReference>
<feature type="transmembrane region" description="Helical" evidence="2">
    <location>
        <begin position="404"/>
        <end position="423"/>
    </location>
</feature>
<dbReference type="InterPro" id="IPR020846">
    <property type="entry name" value="MFS_dom"/>
</dbReference>
<feature type="transmembrane region" description="Helical" evidence="2">
    <location>
        <begin position="372"/>
        <end position="392"/>
    </location>
</feature>
<dbReference type="AlphaFoldDB" id="A0A381SNU4"/>
<feature type="transmembrane region" description="Helical" evidence="2">
    <location>
        <begin position="76"/>
        <end position="96"/>
    </location>
</feature>
<evidence type="ECO:0000256" key="2">
    <source>
        <dbReference type="SAM" id="Phobius"/>
    </source>
</evidence>
<dbReference type="GO" id="GO:0022857">
    <property type="term" value="F:transmembrane transporter activity"/>
    <property type="evidence" value="ECO:0007669"/>
    <property type="project" value="InterPro"/>
</dbReference>
<feature type="domain" description="Major facilitator superfamily (MFS) profile" evidence="3">
    <location>
        <begin position="40"/>
        <end position="428"/>
    </location>
</feature>
<keyword evidence="2" id="KW-0812">Transmembrane</keyword>
<dbReference type="SUPFAM" id="SSF103473">
    <property type="entry name" value="MFS general substrate transporter"/>
    <property type="match status" value="1"/>
</dbReference>
<gene>
    <name evidence="4" type="ORF">METZ01_LOCUS57832</name>
</gene>
<name>A0A381SNU4_9ZZZZ</name>
<feature type="transmembrane region" description="Helical" evidence="2">
    <location>
        <begin position="315"/>
        <end position="334"/>
    </location>
</feature>
<dbReference type="InterPro" id="IPR052524">
    <property type="entry name" value="MFS_Cyanate_Porter"/>
</dbReference>
<feature type="transmembrane region" description="Helical" evidence="2">
    <location>
        <begin position="249"/>
        <end position="270"/>
    </location>
</feature>
<dbReference type="Pfam" id="PF07690">
    <property type="entry name" value="MFS_1"/>
    <property type="match status" value="1"/>
</dbReference>
<feature type="transmembrane region" description="Helical" evidence="2">
    <location>
        <begin position="132"/>
        <end position="154"/>
    </location>
</feature>
<dbReference type="PANTHER" id="PTHR23523">
    <property type="match status" value="1"/>
</dbReference>
<sequence length="433" mass="44658">MEPPDWGPAAGPVPGQARWTTPCEHPTVTTAGDHRHPYRWVLFVGICGVYFAFGVVAMSVPPLVGEVRADLGLSRGAMGLALGAWQLVYIVSAPIGGRLIDRLGIHRGILLGSLVVMASGFVRAAAGGFGTFWLAISLFGVGGPLISAGAPKAVGLWFAAERERRLAIGIYSTMPAIGGMATLVLSNSVLMPLTGSWRATVVIETGLMVVALLAWLVVSGRAPDPPAAVTPPGGAVVVGRRGLLASSEFRLILVLGLGVFFVGHGLGGWMPEVLREHSGFSPMAAANWAALGGLVGVVASLVVPRSTERRRLPTTMAAMLLLVAVGVVAVVVLPTVLDPIPVAMAGVRSAMVPLVLVALMESEGVDASNTGVAYGLWFAVAEVGGVTGPLVLGRVADTSAGFGGALLLVALVCVAMLVPIARLRRFTDTGLRR</sequence>
<protein>
    <recommendedName>
        <fullName evidence="3">Major facilitator superfamily (MFS) profile domain-containing protein</fullName>
    </recommendedName>
</protein>